<dbReference type="Proteomes" id="UP001066276">
    <property type="component" value="Chromosome 8"/>
</dbReference>
<protein>
    <submittedName>
        <fullName evidence="1">Uncharacterized protein</fullName>
    </submittedName>
</protein>
<evidence type="ECO:0000313" key="2">
    <source>
        <dbReference type="Proteomes" id="UP001066276"/>
    </source>
</evidence>
<organism evidence="1 2">
    <name type="scientific">Pleurodeles waltl</name>
    <name type="common">Iberian ribbed newt</name>
    <dbReference type="NCBI Taxonomy" id="8319"/>
    <lineage>
        <taxon>Eukaryota</taxon>
        <taxon>Metazoa</taxon>
        <taxon>Chordata</taxon>
        <taxon>Craniata</taxon>
        <taxon>Vertebrata</taxon>
        <taxon>Euteleostomi</taxon>
        <taxon>Amphibia</taxon>
        <taxon>Batrachia</taxon>
        <taxon>Caudata</taxon>
        <taxon>Salamandroidea</taxon>
        <taxon>Salamandridae</taxon>
        <taxon>Pleurodelinae</taxon>
        <taxon>Pleurodeles</taxon>
    </lineage>
</organism>
<gene>
    <name evidence="1" type="ORF">NDU88_001261</name>
</gene>
<evidence type="ECO:0000313" key="1">
    <source>
        <dbReference type="EMBL" id="KAJ1113001.1"/>
    </source>
</evidence>
<name>A0AAV7NA93_PLEWA</name>
<keyword evidence="2" id="KW-1185">Reference proteome</keyword>
<dbReference type="EMBL" id="JANPWB010000012">
    <property type="protein sequence ID" value="KAJ1113001.1"/>
    <property type="molecule type" value="Genomic_DNA"/>
</dbReference>
<comment type="caution">
    <text evidence="1">The sequence shown here is derived from an EMBL/GenBank/DDBJ whole genome shotgun (WGS) entry which is preliminary data.</text>
</comment>
<sequence length="86" mass="9703">MRCSPRCGRVRRDRSSLEASLPYGFRCVRVTPPALKTGDASEIQHRAQCRPLFPSALCLRRGCEADGGRHLMFCHETTLSHYVAQK</sequence>
<proteinExistence type="predicted"/>
<reference evidence="1" key="1">
    <citation type="journal article" date="2022" name="bioRxiv">
        <title>Sequencing and chromosome-scale assembly of the giantPleurodeles waltlgenome.</title>
        <authorList>
            <person name="Brown T."/>
            <person name="Elewa A."/>
            <person name="Iarovenko S."/>
            <person name="Subramanian E."/>
            <person name="Araus A.J."/>
            <person name="Petzold A."/>
            <person name="Susuki M."/>
            <person name="Suzuki K.-i.T."/>
            <person name="Hayashi T."/>
            <person name="Toyoda A."/>
            <person name="Oliveira C."/>
            <person name="Osipova E."/>
            <person name="Leigh N.D."/>
            <person name="Simon A."/>
            <person name="Yun M.H."/>
        </authorList>
    </citation>
    <scope>NUCLEOTIDE SEQUENCE</scope>
    <source>
        <strain evidence="1">20211129_DDA</strain>
        <tissue evidence="1">Liver</tissue>
    </source>
</reference>
<dbReference type="AlphaFoldDB" id="A0AAV7NA93"/>
<accession>A0AAV7NA93</accession>